<keyword evidence="5 8" id="KW-0698">rRNA processing</keyword>
<organism evidence="10 11">
    <name type="scientific">Cryptococcus gattii EJB2</name>
    <dbReference type="NCBI Taxonomy" id="1296103"/>
    <lineage>
        <taxon>Eukaryota</taxon>
        <taxon>Fungi</taxon>
        <taxon>Dikarya</taxon>
        <taxon>Basidiomycota</taxon>
        <taxon>Agaricomycotina</taxon>
        <taxon>Tremellomycetes</taxon>
        <taxon>Tremellales</taxon>
        <taxon>Cryptococcaceae</taxon>
        <taxon>Cryptococcus</taxon>
        <taxon>Cryptococcus gattii species complex</taxon>
    </lineage>
</organism>
<dbReference type="InterPro" id="IPR056473">
    <property type="entry name" value="HEAT_Utp10/HEAT1"/>
</dbReference>
<keyword evidence="11" id="KW-1185">Reference proteome</keyword>
<evidence type="ECO:0000256" key="8">
    <source>
        <dbReference type="RuleBase" id="RU367065"/>
    </source>
</evidence>
<dbReference type="Gene3D" id="1.25.10.10">
    <property type="entry name" value="Leucine-rich Repeat Variant"/>
    <property type="match status" value="1"/>
</dbReference>
<dbReference type="InterPro" id="IPR012954">
    <property type="entry name" value="BP28_C_dom"/>
</dbReference>
<dbReference type="SMART" id="SM01036">
    <property type="entry name" value="BP28CT"/>
    <property type="match status" value="1"/>
</dbReference>
<comment type="function">
    <text evidence="8">Involved in nucleolar processing of pre-18S ribosomal RNA.</text>
</comment>
<dbReference type="EMBL" id="KN848603">
    <property type="protein sequence ID" value="KIR81427.1"/>
    <property type="molecule type" value="Genomic_DNA"/>
</dbReference>
<evidence type="ECO:0000256" key="5">
    <source>
        <dbReference type="ARBA" id="ARBA00022552"/>
    </source>
</evidence>
<dbReference type="PANTHER" id="PTHR13457:SF1">
    <property type="entry name" value="HEAT REPEAT-CONTAINING PROTEIN 1"/>
    <property type="match status" value="1"/>
</dbReference>
<dbReference type="PANTHER" id="PTHR13457">
    <property type="entry name" value="BAP28"/>
    <property type="match status" value="1"/>
</dbReference>
<keyword evidence="4 8" id="KW-0690">Ribosome biogenesis</keyword>
<protein>
    <recommendedName>
        <fullName evidence="3 8">U3 small nucleolar RNA-associated protein 10</fullName>
    </recommendedName>
</protein>
<dbReference type="InterPro" id="IPR040191">
    <property type="entry name" value="UTP10"/>
</dbReference>
<dbReference type="SUPFAM" id="SSF48371">
    <property type="entry name" value="ARM repeat"/>
    <property type="match status" value="1"/>
</dbReference>
<comment type="subunit">
    <text evidence="8">Component of the ribosomal small subunit (SSU) processome.</text>
</comment>
<evidence type="ECO:0000259" key="9">
    <source>
        <dbReference type="SMART" id="SM01036"/>
    </source>
</evidence>
<proteinExistence type="inferred from homology"/>
<dbReference type="Pfam" id="PF12397">
    <property type="entry name" value="U3snoRNP10"/>
    <property type="match status" value="1"/>
</dbReference>
<evidence type="ECO:0000256" key="1">
    <source>
        <dbReference type="ARBA" id="ARBA00004604"/>
    </source>
</evidence>
<reference evidence="10 11" key="1">
    <citation type="submission" date="2015-01" db="EMBL/GenBank/DDBJ databases">
        <title>The Genome Sequence of Cryptococcus gattii EJB2.</title>
        <authorList>
            <consortium name="The Broad Institute Genomics Platform"/>
            <person name="Cuomo C."/>
            <person name="Litvintseva A."/>
            <person name="Chen Y."/>
            <person name="Heitman J."/>
            <person name="Sun S."/>
            <person name="Springer D."/>
            <person name="Dromer F."/>
            <person name="Young S."/>
            <person name="Zeng Q."/>
            <person name="Gargeya S."/>
            <person name="Abouelleil A."/>
            <person name="Alvarado L."/>
            <person name="Chapman S.B."/>
            <person name="Gainer-Dewar J."/>
            <person name="Goldberg J."/>
            <person name="Griggs A."/>
            <person name="Gujja S."/>
            <person name="Hansen M."/>
            <person name="Howarth C."/>
            <person name="Imamovic A."/>
            <person name="Larimer J."/>
            <person name="Murphy C."/>
            <person name="Naylor J."/>
            <person name="Pearson M."/>
            <person name="Priest M."/>
            <person name="Roberts A."/>
            <person name="Saif S."/>
            <person name="Shea T."/>
            <person name="Sykes S."/>
            <person name="Wortman J."/>
            <person name="Nusbaum C."/>
            <person name="Birren B."/>
        </authorList>
    </citation>
    <scope>NUCLEOTIDE SEQUENCE [LARGE SCALE GENOMIC DNA]</scope>
    <source>
        <strain evidence="10 11">EJB2</strain>
    </source>
</reference>
<keyword evidence="6 8" id="KW-0539">Nucleus</keyword>
<sequence>MSSLAQQLQSIASLDAARLTSAYGAPSGKSYLFPPDVASSHDIDTIFDLAQSGFDELLSLDPDMEEFEEELFSEAAKRTDRMVLSKEENDNLDRTLGRCLRRLSKWIRLMAGGKCIEWLVRRFRVHEMNVDEVLRAFLPYHESPNFPRILAILTIPKTSPYYATFAPLVNNAQPIPRSYIVTSISPAKDKSLVLLGDIASMVQQAIKEDVVHHALLTFWTATMVDLLEGARHGKGANEGVVKQLVESFVTLLETPKAGEDVNAAVYPPLVLLTRTVPLADEPFLAIVSSLLTPGTGSNPSQRMLTLLVILNDRPIWSLGLGEHATENLAKVSQLGEILVAAMNKYKFEKALNIVVKSMLEKPGLHAKALATVLEHESLPISVTELASANLLQLGSSTDSEEVKAACKSLLTNLRERHPSIVDTAFLQASASLEIDAHPVDHDLVQKPTEEVAFLDVYAADISSRVAGVKSVIEMAKKGEEIESSITALEARLSDADENVVNALYEEPKALLEILPVEKYIAGVKPVFWTVSPIPHIIGLHLDFISQHLLASHPEAGKQIYESLLFPTFLSTEKRQPLTKSQALKLLNGGFKKLDKLNKIGPEIGKAREEGMKGAQRGNLVIARALADATVASSTVEDDVSFLIAQLDSTTSSARLLAYLILHSLVITLRGPRQLSTCLSILKYLSPRLAGHSLRDLKHADENVNTVYMESVYKKTEETRTTLRATVSILAAMSKVTKPGGQIVWLSGESKAKDASYKTFAQQIYLWANTAILPANVAQSLLRSLLTQLGEEALLFLSSIWTSSTSPAPLRTSALKHALAFIHAYATLPTSPAAQGQPVDFQVILPQILIALQDSDKDVRRVAVDVLRSVEGGEGMGDVYALDAVYGDRSEMTQLLKSIDRKKYIETLVEVAEEFVIDPLRLKAFHTEVLNMQSGKNRKESAHRRAIIGFLMSHVASYRAIHARLVLLSLLSDVHDTSILRSAIPLLASLLDDKSEESIWLGSTPDGQQGLYLQALMGSLKVQSISVLGEAGGEGWEFLLNLLDASKSSRFIARLRILSFKSMVGGVFSALGPQQQIEYITALIQCIHALPTDDALDTVKVLEKLDIQPSILIELIEHLSDPLEMSVNRKRQRQDAADDGKPTQAVHELTTLVDSRNWPSIPASASLVASLMSILSALLTKRLIIKEGIDYLEQEVLGAILALVERITDAQEIQRAHVGIEVVIKVIRASTNPRTAQRALLVASELARLIPDAVLHNVMPIFTFMGASDFQRDDAYTFGVVEKTVSRIVPVMTESLKEKAQSSLELYTESLTFLSIFTDMAGRLPRHRTLPFFVHLVKSLGASDYLAPVCMLLVDRATTKAGRNKESVSNVLELPANLAAAFDVSVKTEALGEIVQELARLIGDLSKTDKEAFLSQTISENDATDRPLRQATYLLSFFSSLLGQLRGKACSQAPVQSVVRQLIVLAASTSQPVMATTDIPANLHKALASTMLLLSADNFLGVTAELLSDGSEQDIIMSLGVFAERLPLIKSEVRLRCTKIIAEILKKIGGLLAAPGATVSAALEAVKSVTKTAIAQEDGALASVLPAIVGCVGMVKESAVVVAALSLIELLIRRLAARTIPIIQSILDTSLNLVKSTKSAAAVTNRAFVTLSSVIETIPTFVSSKQLSAILITTIDYRTVEETSPSSLFTTLAKKIRTKSLFPVLIEVWKTVQEKDGDSEMKGFFEMLRLTLKNATREDLPSMLKPVFAFFLDVFDLRHRLQLKGVDTKVINDVEESAIGSFLELVTKLNEPTFKPLFIRLYDWAVIDLAEGKNVDNERLTERKIVLLHVMMGLLTKFKNLLSPYMGTLLPHVQELLPAFATGSIRSEPLWTLLLNVLGKSFEVDSGAFWTDALEIELLPQLVAQVSLFLSIAPSSQNPRPISSCLASLAGSTTAENVLRRLNTAVCLATRSDDPKARLAALDALGAIWDAQAEEMVGLVPETVSEFLAELLEDESKDVEIAARVVLAKIEKVTGSLTEYLE</sequence>
<evidence type="ECO:0000256" key="3">
    <source>
        <dbReference type="ARBA" id="ARBA00015399"/>
    </source>
</evidence>
<keyword evidence="7 8" id="KW-0687">Ribonucleoprotein</keyword>
<dbReference type="InterPro" id="IPR011989">
    <property type="entry name" value="ARM-like"/>
</dbReference>
<evidence type="ECO:0000256" key="7">
    <source>
        <dbReference type="ARBA" id="ARBA00023274"/>
    </source>
</evidence>
<accession>A0ABR5C0K7</accession>
<dbReference type="InterPro" id="IPR016024">
    <property type="entry name" value="ARM-type_fold"/>
</dbReference>
<evidence type="ECO:0000256" key="6">
    <source>
        <dbReference type="ARBA" id="ARBA00023242"/>
    </source>
</evidence>
<evidence type="ECO:0000313" key="11">
    <source>
        <dbReference type="Proteomes" id="UP000054272"/>
    </source>
</evidence>
<dbReference type="Pfam" id="PF08146">
    <property type="entry name" value="BP28CT"/>
    <property type="match status" value="1"/>
</dbReference>
<evidence type="ECO:0000256" key="2">
    <source>
        <dbReference type="ARBA" id="ARBA00010559"/>
    </source>
</evidence>
<gene>
    <name evidence="10" type="ORF">I306_01483</name>
</gene>
<comment type="similarity">
    <text evidence="2 8">Belongs to the HEATR1/UTP10 family.</text>
</comment>
<evidence type="ECO:0000256" key="4">
    <source>
        <dbReference type="ARBA" id="ARBA00022517"/>
    </source>
</evidence>
<dbReference type="Pfam" id="PF23243">
    <property type="entry name" value="HEAT_HEATR1"/>
    <property type="match status" value="1"/>
</dbReference>
<evidence type="ECO:0000313" key="10">
    <source>
        <dbReference type="EMBL" id="KIR81427.1"/>
    </source>
</evidence>
<name>A0ABR5C0K7_9TREE</name>
<feature type="domain" description="BP28 C-terminal" evidence="9">
    <location>
        <begin position="1736"/>
        <end position="1888"/>
    </location>
</feature>
<dbReference type="Proteomes" id="UP000054272">
    <property type="component" value="Unassembled WGS sequence"/>
</dbReference>
<comment type="subcellular location">
    <subcellularLocation>
        <location evidence="1 8">Nucleus</location>
        <location evidence="1 8">Nucleolus</location>
    </subcellularLocation>
</comment>
<dbReference type="InterPro" id="IPR022125">
    <property type="entry name" value="U3snoRNP10_N"/>
</dbReference>